<name>A0A2S9INK5_9HYPH</name>
<feature type="compositionally biased region" description="Basic residues" evidence="1">
    <location>
        <begin position="225"/>
        <end position="239"/>
    </location>
</feature>
<gene>
    <name evidence="2" type="ORF">C5748_18320</name>
</gene>
<protein>
    <submittedName>
        <fullName evidence="2">Uncharacterized protein</fullName>
    </submittedName>
</protein>
<proteinExistence type="predicted"/>
<reference evidence="2 3" key="1">
    <citation type="submission" date="2018-02" db="EMBL/GenBank/DDBJ databases">
        <title>The draft genome of Phyllobacterium sp. 1N-3.</title>
        <authorList>
            <person name="Liu L."/>
            <person name="Li L."/>
            <person name="Zhang X."/>
            <person name="Wang T."/>
            <person name="Liang L."/>
        </authorList>
    </citation>
    <scope>NUCLEOTIDE SEQUENCE [LARGE SCALE GENOMIC DNA]</scope>
    <source>
        <strain evidence="2 3">1N-3</strain>
    </source>
</reference>
<evidence type="ECO:0000313" key="3">
    <source>
        <dbReference type="Proteomes" id="UP000239434"/>
    </source>
</evidence>
<feature type="region of interest" description="Disordered" evidence="1">
    <location>
        <begin position="220"/>
        <end position="239"/>
    </location>
</feature>
<organism evidence="2 3">
    <name type="scientific">Phyllobacterium phragmitis</name>
    <dbReference type="NCBI Taxonomy" id="2670329"/>
    <lineage>
        <taxon>Bacteria</taxon>
        <taxon>Pseudomonadati</taxon>
        <taxon>Pseudomonadota</taxon>
        <taxon>Alphaproteobacteria</taxon>
        <taxon>Hyphomicrobiales</taxon>
        <taxon>Phyllobacteriaceae</taxon>
        <taxon>Phyllobacterium</taxon>
    </lineage>
</organism>
<dbReference type="AlphaFoldDB" id="A0A2S9INK5"/>
<keyword evidence="3" id="KW-1185">Reference proteome</keyword>
<evidence type="ECO:0000256" key="1">
    <source>
        <dbReference type="SAM" id="MobiDB-lite"/>
    </source>
</evidence>
<comment type="caution">
    <text evidence="2">The sequence shown here is derived from an EMBL/GenBank/DDBJ whole genome shotgun (WGS) entry which is preliminary data.</text>
</comment>
<accession>A0A2S9INK5</accession>
<dbReference type="RefSeq" id="WP_105743375.1">
    <property type="nucleotide sequence ID" value="NZ_PVBR01000014.1"/>
</dbReference>
<evidence type="ECO:0000313" key="2">
    <source>
        <dbReference type="EMBL" id="PRD42107.1"/>
    </source>
</evidence>
<dbReference type="EMBL" id="PVBR01000014">
    <property type="protein sequence ID" value="PRD42107.1"/>
    <property type="molecule type" value="Genomic_DNA"/>
</dbReference>
<dbReference type="Proteomes" id="UP000239434">
    <property type="component" value="Unassembled WGS sequence"/>
</dbReference>
<sequence length="239" mass="27461">MNIGEIAERFIRAAEVERASHEHVGPAPLRAQQLPYVHDHVDKNGWGKSPLMRVVKKGRLIQGDWLEVGEDPLAEERKAFWERLGLMPTSEELSQLEGLYDMLIKVDDHGERRALLAWARAKVGGKAFRRWCFQVEGIHPETGRRRKDRALAKISTALARSDIQNSKTDCSTLLPCDHEISDILDTVEEDAGRREGLNNWAADDAFSSFIAEQKHDFSWAQKRNEMRRRQREKKRQQAA</sequence>